<protein>
    <recommendedName>
        <fullName evidence="2">Biotin transporter</fullName>
    </recommendedName>
</protein>
<keyword evidence="2" id="KW-0813">Transport</keyword>
<gene>
    <name evidence="4" type="ordered locus">Btus_0423</name>
</gene>
<dbReference type="Proteomes" id="UP000002368">
    <property type="component" value="Chromosome"/>
</dbReference>
<keyword evidence="3" id="KW-1133">Transmembrane helix</keyword>
<dbReference type="PIRSF" id="PIRSF016661">
    <property type="entry name" value="BioY"/>
    <property type="match status" value="1"/>
</dbReference>
<proteinExistence type="inferred from homology"/>
<keyword evidence="2 3" id="KW-0472">Membrane</keyword>
<dbReference type="PANTHER" id="PTHR34295">
    <property type="entry name" value="BIOTIN TRANSPORTER BIOY"/>
    <property type="match status" value="1"/>
</dbReference>
<dbReference type="eggNOG" id="COG1268">
    <property type="taxonomic scope" value="Bacteria"/>
</dbReference>
<dbReference type="PANTHER" id="PTHR34295:SF1">
    <property type="entry name" value="BIOTIN TRANSPORTER BIOY"/>
    <property type="match status" value="1"/>
</dbReference>
<keyword evidence="2" id="KW-1003">Cell membrane</keyword>
<feature type="transmembrane region" description="Helical" evidence="3">
    <location>
        <begin position="12"/>
        <end position="35"/>
    </location>
</feature>
<dbReference type="InterPro" id="IPR003784">
    <property type="entry name" value="BioY"/>
</dbReference>
<dbReference type="KEGG" id="bts:Btus_0423"/>
<dbReference type="STRING" id="562970.Btus_0423"/>
<dbReference type="Gene3D" id="1.10.1760.20">
    <property type="match status" value="1"/>
</dbReference>
<keyword evidence="3" id="KW-0812">Transmembrane</keyword>
<dbReference type="HOGENOM" id="CLU_077931_3_0_9"/>
<keyword evidence="5" id="KW-1185">Reference proteome</keyword>
<feature type="transmembrane region" description="Helical" evidence="3">
    <location>
        <begin position="115"/>
        <end position="139"/>
    </location>
</feature>
<name>D5WT87_KYRT2</name>
<dbReference type="EMBL" id="CP002017">
    <property type="protein sequence ID" value="ADG05191.1"/>
    <property type="molecule type" value="Genomic_DNA"/>
</dbReference>
<dbReference type="Pfam" id="PF02632">
    <property type="entry name" value="BioY"/>
    <property type="match status" value="1"/>
</dbReference>
<comment type="similarity">
    <text evidence="1 2">Belongs to the BioY family.</text>
</comment>
<feature type="transmembrane region" description="Helical" evidence="3">
    <location>
        <begin position="55"/>
        <end position="74"/>
    </location>
</feature>
<sequence>MAVRGKGSEVRGMVMAALMAAVTGALAYVAVPLPFTQVPISGQNLGVMLSGLLLGPWWGGLSMVLYVLLVALGVPIGARGHAGLGVLLGPTGGYLIGFIIGAFVIGWFVRGRLTIFRALVGSVVGGALVAYIPGAAWLAHVGHLTAGQAITLGVLPFIPGDLVKAVIAAVAAVGVDRAYSLAGVRGRAPW</sequence>
<dbReference type="GO" id="GO:0005886">
    <property type="term" value="C:plasma membrane"/>
    <property type="evidence" value="ECO:0007669"/>
    <property type="project" value="UniProtKB-SubCell"/>
</dbReference>
<dbReference type="GO" id="GO:0015225">
    <property type="term" value="F:biotin transmembrane transporter activity"/>
    <property type="evidence" value="ECO:0007669"/>
    <property type="project" value="UniProtKB-UniRule"/>
</dbReference>
<evidence type="ECO:0000256" key="2">
    <source>
        <dbReference type="PIRNR" id="PIRNR016661"/>
    </source>
</evidence>
<feature type="transmembrane region" description="Helical" evidence="3">
    <location>
        <begin position="86"/>
        <end position="109"/>
    </location>
</feature>
<dbReference type="AlphaFoldDB" id="D5WT87"/>
<organism evidence="4 5">
    <name type="scientific">Kyrpidia tusciae (strain DSM 2912 / NBRC 15312 / T2)</name>
    <name type="common">Bacillus tusciae</name>
    <dbReference type="NCBI Taxonomy" id="562970"/>
    <lineage>
        <taxon>Bacteria</taxon>
        <taxon>Bacillati</taxon>
        <taxon>Bacillota</taxon>
        <taxon>Bacilli</taxon>
        <taxon>Bacillales</taxon>
        <taxon>Alicyclobacillaceae</taxon>
        <taxon>Kyrpidia</taxon>
    </lineage>
</organism>
<reference evidence="4 5" key="1">
    <citation type="journal article" date="2011" name="Stand. Genomic Sci.">
        <title>Complete genome sequence of the thermophilic, hydrogen-oxidizing Bacillus tusciae type strain (T2) and reclassification in the new genus, Kyrpidia gen. nov. as Kyrpidia tusciae comb. nov. and emendation of the family Alicyclobacillaceae da Costa and Rainey, 2010.</title>
        <authorList>
            <person name="Klenk H.P."/>
            <person name="Lapidus A."/>
            <person name="Chertkov O."/>
            <person name="Copeland A."/>
            <person name="Del Rio T.G."/>
            <person name="Nolan M."/>
            <person name="Lucas S."/>
            <person name="Chen F."/>
            <person name="Tice H."/>
            <person name="Cheng J.F."/>
            <person name="Han C."/>
            <person name="Bruce D."/>
            <person name="Goodwin L."/>
            <person name="Pitluck S."/>
            <person name="Pati A."/>
            <person name="Ivanova N."/>
            <person name="Mavromatis K."/>
            <person name="Daum C."/>
            <person name="Chen A."/>
            <person name="Palaniappan K."/>
            <person name="Chang Y.J."/>
            <person name="Land M."/>
            <person name="Hauser L."/>
            <person name="Jeffries C.D."/>
            <person name="Detter J.C."/>
            <person name="Rohde M."/>
            <person name="Abt B."/>
            <person name="Pukall R."/>
            <person name="Goker M."/>
            <person name="Bristow J."/>
            <person name="Markowitz V."/>
            <person name="Hugenholtz P."/>
            <person name="Eisen J.A."/>
        </authorList>
    </citation>
    <scope>NUCLEOTIDE SEQUENCE [LARGE SCALE GENOMIC DNA]</scope>
    <source>
        <strain evidence="4 5">DSM 2912</strain>
    </source>
</reference>
<comment type="subcellular location">
    <subcellularLocation>
        <location evidence="2">Cell membrane</location>
        <topology evidence="2">Multi-pass membrane protein</topology>
    </subcellularLocation>
</comment>
<evidence type="ECO:0000256" key="1">
    <source>
        <dbReference type="ARBA" id="ARBA00010692"/>
    </source>
</evidence>
<evidence type="ECO:0000256" key="3">
    <source>
        <dbReference type="SAM" id="Phobius"/>
    </source>
</evidence>
<accession>D5WT87</accession>
<evidence type="ECO:0000313" key="5">
    <source>
        <dbReference type="Proteomes" id="UP000002368"/>
    </source>
</evidence>
<evidence type="ECO:0000313" key="4">
    <source>
        <dbReference type="EMBL" id="ADG05191.1"/>
    </source>
</evidence>